<evidence type="ECO:0000256" key="6">
    <source>
        <dbReference type="PIRSR" id="PIRSR600821-50"/>
    </source>
</evidence>
<dbReference type="FunFam" id="2.40.37.10:FF:000006">
    <property type="entry name" value="Alanine racemase"/>
    <property type="match status" value="1"/>
</dbReference>
<dbReference type="Gene3D" id="3.20.20.10">
    <property type="entry name" value="Alanine racemase"/>
    <property type="match status" value="1"/>
</dbReference>
<dbReference type="AlphaFoldDB" id="A0A7W7Y2C8"/>
<dbReference type="PRINTS" id="PR00992">
    <property type="entry name" value="ALARACEMASE"/>
</dbReference>
<dbReference type="Gene3D" id="2.40.37.10">
    <property type="entry name" value="Lyase, Ornithine Decarboxylase, Chain A, domain 1"/>
    <property type="match status" value="1"/>
</dbReference>
<feature type="active site" description="Proton acceptor; specific for D-alanine" evidence="5">
    <location>
        <position position="34"/>
    </location>
</feature>
<evidence type="ECO:0000256" key="4">
    <source>
        <dbReference type="ARBA" id="ARBA00023235"/>
    </source>
</evidence>
<dbReference type="PANTHER" id="PTHR30511">
    <property type="entry name" value="ALANINE RACEMASE"/>
    <property type="match status" value="1"/>
</dbReference>
<evidence type="ECO:0000256" key="7">
    <source>
        <dbReference type="PIRSR" id="PIRSR600821-52"/>
    </source>
</evidence>
<keyword evidence="10" id="KW-1185">Reference proteome</keyword>
<dbReference type="SMART" id="SM01005">
    <property type="entry name" value="Ala_racemase_C"/>
    <property type="match status" value="1"/>
</dbReference>
<dbReference type="InterPro" id="IPR029066">
    <property type="entry name" value="PLP-binding_barrel"/>
</dbReference>
<dbReference type="PANTHER" id="PTHR30511:SF0">
    <property type="entry name" value="ALANINE RACEMASE, CATABOLIC-RELATED"/>
    <property type="match status" value="1"/>
</dbReference>
<comment type="catalytic activity">
    <reaction evidence="1 5">
        <text>L-alanine = D-alanine</text>
        <dbReference type="Rhea" id="RHEA:20249"/>
        <dbReference type="ChEBI" id="CHEBI:57416"/>
        <dbReference type="ChEBI" id="CHEBI:57972"/>
        <dbReference type="EC" id="5.1.1.1"/>
    </reaction>
</comment>
<dbReference type="SUPFAM" id="SSF51419">
    <property type="entry name" value="PLP-binding barrel"/>
    <property type="match status" value="1"/>
</dbReference>
<comment type="cofactor">
    <cofactor evidence="2 5 6">
        <name>pyridoxal 5'-phosphate</name>
        <dbReference type="ChEBI" id="CHEBI:597326"/>
    </cofactor>
</comment>
<evidence type="ECO:0000313" key="10">
    <source>
        <dbReference type="Proteomes" id="UP000528322"/>
    </source>
</evidence>
<comment type="function">
    <text evidence="5">Catalyzes the interconversion of L-alanine and D-alanine. May also act on other amino acids.</text>
</comment>
<feature type="modified residue" description="N6-(pyridoxal phosphate)lysine" evidence="5 6">
    <location>
        <position position="34"/>
    </location>
</feature>
<evidence type="ECO:0000259" key="8">
    <source>
        <dbReference type="SMART" id="SM01005"/>
    </source>
</evidence>
<reference evidence="9 10" key="1">
    <citation type="submission" date="2020-08" db="EMBL/GenBank/DDBJ databases">
        <title>Genomic Encyclopedia of Type Strains, Phase IV (KMG-IV): sequencing the most valuable type-strain genomes for metagenomic binning, comparative biology and taxonomic classification.</title>
        <authorList>
            <person name="Goeker M."/>
        </authorList>
    </citation>
    <scope>NUCLEOTIDE SEQUENCE [LARGE SCALE GENOMIC DNA]</scope>
    <source>
        <strain evidence="9 10">DSM 22071</strain>
    </source>
</reference>
<accession>A0A7W7Y2C8</accession>
<dbReference type="InterPro" id="IPR001608">
    <property type="entry name" value="Ala_racemase_N"/>
</dbReference>
<evidence type="ECO:0000256" key="5">
    <source>
        <dbReference type="HAMAP-Rule" id="MF_01201"/>
    </source>
</evidence>
<feature type="binding site" evidence="5 7">
    <location>
        <position position="297"/>
    </location>
    <ligand>
        <name>substrate</name>
    </ligand>
</feature>
<feature type="active site" description="Proton acceptor; specific for L-alanine" evidence="5">
    <location>
        <position position="249"/>
    </location>
</feature>
<dbReference type="GO" id="GO:0008784">
    <property type="term" value="F:alanine racemase activity"/>
    <property type="evidence" value="ECO:0007669"/>
    <property type="project" value="UniProtKB-UniRule"/>
</dbReference>
<organism evidence="9 10">
    <name type="scientific">Desulfurispira natronophila</name>
    <dbReference type="NCBI Taxonomy" id="682562"/>
    <lineage>
        <taxon>Bacteria</taxon>
        <taxon>Pseudomonadati</taxon>
        <taxon>Chrysiogenota</taxon>
        <taxon>Chrysiogenia</taxon>
        <taxon>Chrysiogenales</taxon>
        <taxon>Chrysiogenaceae</taxon>
        <taxon>Desulfurispira</taxon>
    </lineage>
</organism>
<dbReference type="HAMAP" id="MF_01201">
    <property type="entry name" value="Ala_racemase"/>
    <property type="match status" value="1"/>
</dbReference>
<dbReference type="CDD" id="cd00430">
    <property type="entry name" value="PLPDE_III_AR"/>
    <property type="match status" value="1"/>
</dbReference>
<protein>
    <recommendedName>
        <fullName evidence="5">Alanine racemase</fullName>
        <ecNumber evidence="5">5.1.1.1</ecNumber>
    </recommendedName>
</protein>
<feature type="binding site" evidence="5 7">
    <location>
        <position position="128"/>
    </location>
    <ligand>
        <name>substrate</name>
    </ligand>
</feature>
<proteinExistence type="inferred from homology"/>
<dbReference type="RefSeq" id="WP_183728133.1">
    <property type="nucleotide sequence ID" value="NZ_JACHID010000001.1"/>
</dbReference>
<dbReference type="GO" id="GO:0005829">
    <property type="term" value="C:cytosol"/>
    <property type="evidence" value="ECO:0007669"/>
    <property type="project" value="TreeGrafter"/>
</dbReference>
<feature type="domain" description="Alanine racemase C-terminal" evidence="8">
    <location>
        <begin position="228"/>
        <end position="355"/>
    </location>
</feature>
<name>A0A7W7Y2C8_9BACT</name>
<dbReference type="GO" id="GO:0030170">
    <property type="term" value="F:pyridoxal phosphate binding"/>
    <property type="evidence" value="ECO:0007669"/>
    <property type="project" value="UniProtKB-UniRule"/>
</dbReference>
<dbReference type="FunFam" id="3.20.20.10:FF:000002">
    <property type="entry name" value="Alanine racemase"/>
    <property type="match status" value="1"/>
</dbReference>
<dbReference type="Pfam" id="PF01168">
    <property type="entry name" value="Ala_racemase_N"/>
    <property type="match status" value="1"/>
</dbReference>
<comment type="caution">
    <text evidence="9">The sequence shown here is derived from an EMBL/GenBank/DDBJ whole genome shotgun (WGS) entry which is preliminary data.</text>
</comment>
<comment type="similarity">
    <text evidence="5">Belongs to the alanine racemase family.</text>
</comment>
<dbReference type="EMBL" id="JACHID010000001">
    <property type="protein sequence ID" value="MBB5020749.1"/>
    <property type="molecule type" value="Genomic_DNA"/>
</dbReference>
<comment type="pathway">
    <text evidence="5">Amino-acid biosynthesis; D-alanine biosynthesis; D-alanine from L-alanine: step 1/1.</text>
</comment>
<dbReference type="PROSITE" id="PS00395">
    <property type="entry name" value="ALANINE_RACEMASE"/>
    <property type="match status" value="1"/>
</dbReference>
<evidence type="ECO:0000256" key="3">
    <source>
        <dbReference type="ARBA" id="ARBA00022898"/>
    </source>
</evidence>
<dbReference type="Pfam" id="PF00842">
    <property type="entry name" value="Ala_racemase_C"/>
    <property type="match status" value="1"/>
</dbReference>
<dbReference type="SUPFAM" id="SSF50621">
    <property type="entry name" value="Alanine racemase C-terminal domain-like"/>
    <property type="match status" value="1"/>
</dbReference>
<dbReference type="InterPro" id="IPR009006">
    <property type="entry name" value="Ala_racemase/Decarboxylase_C"/>
</dbReference>
<dbReference type="InterPro" id="IPR000821">
    <property type="entry name" value="Ala_racemase"/>
</dbReference>
<dbReference type="Proteomes" id="UP000528322">
    <property type="component" value="Unassembled WGS sequence"/>
</dbReference>
<keyword evidence="4 5" id="KW-0413">Isomerase</keyword>
<dbReference type="EC" id="5.1.1.1" evidence="5"/>
<gene>
    <name evidence="9" type="ORF">HNR37_000052</name>
</gene>
<dbReference type="NCBIfam" id="TIGR00492">
    <property type="entry name" value="alr"/>
    <property type="match status" value="1"/>
</dbReference>
<dbReference type="UniPathway" id="UPA00042">
    <property type="reaction ID" value="UER00497"/>
</dbReference>
<sequence length="357" mass="39223">MKTLLCEIDLGAIRHNYRLLQRHAGAARVVGIVKADGYGHGDVPVAMALQREGCSHFAVARVHEGIKLRQAGIEGEILIMSGSFPSEFSALREFNLSTVVYTEENIEEMISAGITAPVHIKIDTGMNRLGFRPQKLEQVYQTLQRAGFDIKGVMTHMASADEPGASSIQQQEDLFFQTTDSFRNGLQEHITNSAGIFTLGKLGTLARPGIMLYGANPLPESSIDLRPAMSFKTRILQVKPVYKGEGISYGHTYIAKKDMTIAVIAAGYADGYSRLLSNRARVLVNGELAPQVGRICMDMSMVDITHISAKRGDEVVLFGEQQGRRIYAAELAEIMGTIDYEVFCSISPRVKRMYTGS</sequence>
<evidence type="ECO:0000256" key="1">
    <source>
        <dbReference type="ARBA" id="ARBA00000316"/>
    </source>
</evidence>
<dbReference type="GO" id="GO:0030632">
    <property type="term" value="P:D-alanine biosynthetic process"/>
    <property type="evidence" value="ECO:0007669"/>
    <property type="project" value="UniProtKB-UniRule"/>
</dbReference>
<keyword evidence="3 5" id="KW-0663">Pyridoxal phosphate</keyword>
<dbReference type="InterPro" id="IPR020622">
    <property type="entry name" value="Ala_racemase_pyridoxalP-BS"/>
</dbReference>
<evidence type="ECO:0000313" key="9">
    <source>
        <dbReference type="EMBL" id="MBB5020749.1"/>
    </source>
</evidence>
<evidence type="ECO:0000256" key="2">
    <source>
        <dbReference type="ARBA" id="ARBA00001933"/>
    </source>
</evidence>
<dbReference type="InterPro" id="IPR011079">
    <property type="entry name" value="Ala_racemase_C"/>
</dbReference>